<comment type="caution">
    <text evidence="1">The sequence shown here is derived from an EMBL/GenBank/DDBJ whole genome shotgun (WGS) entry which is preliminary data.</text>
</comment>
<keyword evidence="2" id="KW-1185">Reference proteome</keyword>
<evidence type="ECO:0000313" key="1">
    <source>
        <dbReference type="EMBL" id="SDF76664.1"/>
    </source>
</evidence>
<name>A0A8G2BHP0_9PROT</name>
<dbReference type="Proteomes" id="UP000198615">
    <property type="component" value="Unassembled WGS sequence"/>
</dbReference>
<dbReference type="OrthoDB" id="7626403at2"/>
<dbReference type="RefSeq" id="WP_093150329.1">
    <property type="nucleotide sequence ID" value="NZ_FNBW01000006.1"/>
</dbReference>
<sequence length="244" mass="26180">MAEDRRGGRKAALARATDYPYAAHPEPFLFRGGRAEPLPADLRTDHLIPVIAVGSNRAPLQLARKFEHMETAIPVTRLVARDLDVVHAAHMAGYGAVPATLAPAPGTEAELWVTWLDAAAMRRMDATEAVGVNYAREEQALEIVTADGPAPARALVYNALRGCLSFDGAMVPLAAVPATGRRVPALTQREVLERLHREAGSTASFERWLHGHIGPTGLLRRKRLTAKLAAGAFRPGRAGGDPIS</sequence>
<proteinExistence type="predicted"/>
<gene>
    <name evidence="1" type="ORF">SAMN05660686_02269</name>
</gene>
<accession>A0A8G2BHP0</accession>
<evidence type="ECO:0000313" key="2">
    <source>
        <dbReference type="Proteomes" id="UP000198615"/>
    </source>
</evidence>
<protein>
    <submittedName>
        <fullName evidence="1">Uncharacterized protein</fullName>
    </submittedName>
</protein>
<dbReference type="EMBL" id="FNBW01000006">
    <property type="protein sequence ID" value="SDF76664.1"/>
    <property type="molecule type" value="Genomic_DNA"/>
</dbReference>
<organism evidence="1 2">
    <name type="scientific">Thalassobaculum litoreum DSM 18839</name>
    <dbReference type="NCBI Taxonomy" id="1123362"/>
    <lineage>
        <taxon>Bacteria</taxon>
        <taxon>Pseudomonadati</taxon>
        <taxon>Pseudomonadota</taxon>
        <taxon>Alphaproteobacteria</taxon>
        <taxon>Rhodospirillales</taxon>
        <taxon>Thalassobaculaceae</taxon>
        <taxon>Thalassobaculum</taxon>
    </lineage>
</organism>
<reference evidence="1 2" key="1">
    <citation type="submission" date="2016-10" db="EMBL/GenBank/DDBJ databases">
        <authorList>
            <person name="Varghese N."/>
            <person name="Submissions S."/>
        </authorList>
    </citation>
    <scope>NUCLEOTIDE SEQUENCE [LARGE SCALE GENOMIC DNA]</scope>
    <source>
        <strain evidence="1 2">DSM 18839</strain>
    </source>
</reference>
<dbReference type="AlphaFoldDB" id="A0A8G2BHP0"/>